<dbReference type="Pfam" id="PF01554">
    <property type="entry name" value="MatE"/>
    <property type="match status" value="2"/>
</dbReference>
<name>A0ABQ1GG96_9BACL</name>
<feature type="transmembrane region" description="Helical" evidence="8">
    <location>
        <begin position="390"/>
        <end position="411"/>
    </location>
</feature>
<organism evidence="9 10">
    <name type="scientific">Kroppenstedtia guangzhouensis</name>
    <dbReference type="NCBI Taxonomy" id="1274356"/>
    <lineage>
        <taxon>Bacteria</taxon>
        <taxon>Bacillati</taxon>
        <taxon>Bacillota</taxon>
        <taxon>Bacilli</taxon>
        <taxon>Bacillales</taxon>
        <taxon>Thermoactinomycetaceae</taxon>
        <taxon>Kroppenstedtia</taxon>
    </lineage>
</organism>
<feature type="transmembrane region" description="Helical" evidence="8">
    <location>
        <begin position="269"/>
        <end position="288"/>
    </location>
</feature>
<feature type="transmembrane region" description="Helical" evidence="8">
    <location>
        <begin position="204"/>
        <end position="224"/>
    </location>
</feature>
<evidence type="ECO:0000256" key="7">
    <source>
        <dbReference type="SAM" id="MobiDB-lite"/>
    </source>
</evidence>
<feature type="transmembrane region" description="Helical" evidence="8">
    <location>
        <begin position="117"/>
        <end position="139"/>
    </location>
</feature>
<dbReference type="PANTHER" id="PTHR43549:SF3">
    <property type="entry name" value="MULTIDRUG RESISTANCE PROTEIN YPNP-RELATED"/>
    <property type="match status" value="1"/>
</dbReference>
<proteinExistence type="predicted"/>
<evidence type="ECO:0000313" key="10">
    <source>
        <dbReference type="Proteomes" id="UP000617979"/>
    </source>
</evidence>
<comment type="subcellular location">
    <subcellularLocation>
        <location evidence="1">Cell membrane</location>
        <topology evidence="1">Multi-pass membrane protein</topology>
    </subcellularLocation>
</comment>
<dbReference type="PANTHER" id="PTHR43549">
    <property type="entry name" value="MULTIDRUG RESISTANCE PROTEIN YPNP-RELATED"/>
    <property type="match status" value="1"/>
</dbReference>
<keyword evidence="6 8" id="KW-0472">Membrane</keyword>
<comment type="caution">
    <text evidence="9">The sequence shown here is derived from an EMBL/GenBank/DDBJ whole genome shotgun (WGS) entry which is preliminary data.</text>
</comment>
<keyword evidence="4 8" id="KW-0812">Transmembrane</keyword>
<keyword evidence="5 8" id="KW-1133">Transmembrane helix</keyword>
<protein>
    <submittedName>
        <fullName evidence="9">MATE family efflux transporter</fullName>
    </submittedName>
</protein>
<feature type="transmembrane region" description="Helical" evidence="8">
    <location>
        <begin position="236"/>
        <end position="257"/>
    </location>
</feature>
<feature type="transmembrane region" description="Helical" evidence="8">
    <location>
        <begin position="459"/>
        <end position="479"/>
    </location>
</feature>
<evidence type="ECO:0000256" key="4">
    <source>
        <dbReference type="ARBA" id="ARBA00022692"/>
    </source>
</evidence>
<evidence type="ECO:0000256" key="5">
    <source>
        <dbReference type="ARBA" id="ARBA00022989"/>
    </source>
</evidence>
<reference evidence="10" key="1">
    <citation type="journal article" date="2019" name="Int. J. Syst. Evol. Microbiol.">
        <title>The Global Catalogue of Microorganisms (GCM) 10K type strain sequencing project: providing services to taxonomists for standard genome sequencing and annotation.</title>
        <authorList>
            <consortium name="The Broad Institute Genomics Platform"/>
            <consortium name="The Broad Institute Genome Sequencing Center for Infectious Disease"/>
            <person name="Wu L."/>
            <person name="Ma J."/>
        </authorList>
    </citation>
    <scope>NUCLEOTIDE SEQUENCE [LARGE SCALE GENOMIC DNA]</scope>
    <source>
        <strain evidence="10">CGMCC 1.12404</strain>
    </source>
</reference>
<feature type="transmembrane region" description="Helical" evidence="8">
    <location>
        <begin position="431"/>
        <end position="452"/>
    </location>
</feature>
<evidence type="ECO:0000256" key="8">
    <source>
        <dbReference type="SAM" id="Phobius"/>
    </source>
</evidence>
<dbReference type="InterPro" id="IPR052031">
    <property type="entry name" value="Membrane_Transporter-Flippase"/>
</dbReference>
<keyword evidence="2" id="KW-0813">Transport</keyword>
<feature type="transmembrane region" description="Helical" evidence="8">
    <location>
        <begin position="491"/>
        <end position="509"/>
    </location>
</feature>
<keyword evidence="10" id="KW-1185">Reference proteome</keyword>
<evidence type="ECO:0000256" key="3">
    <source>
        <dbReference type="ARBA" id="ARBA00022475"/>
    </source>
</evidence>
<dbReference type="Proteomes" id="UP000617979">
    <property type="component" value="Unassembled WGS sequence"/>
</dbReference>
<dbReference type="EMBL" id="BMEX01000004">
    <property type="protein sequence ID" value="GGA43048.1"/>
    <property type="molecule type" value="Genomic_DNA"/>
</dbReference>
<feature type="compositionally biased region" description="Basic and acidic residues" evidence="7">
    <location>
        <begin position="18"/>
        <end position="33"/>
    </location>
</feature>
<keyword evidence="3" id="KW-1003">Cell membrane</keyword>
<accession>A0ABQ1GG96</accession>
<dbReference type="InterPro" id="IPR002528">
    <property type="entry name" value="MATE_fam"/>
</dbReference>
<feature type="transmembrane region" description="Helical" evidence="8">
    <location>
        <begin position="160"/>
        <end position="184"/>
    </location>
</feature>
<sequence>MMNDHKTRKSTSGEFGSETDRREKQTVSPETEKTYTAAMQPSVPGGRTSTNKLGAVLQREPKPSLGEQEEKGSIDFSKPLWQSMIIFFIPLMLSNILQSLGGTVSSVLLGRGLGEHALAAASAIFPLTFLLISLVIGLGSASSVLIGQAYAGRNWERMKATVGTSLTFALLSGLVSAVIGNLFLYDLLKLIGIPAEIMEEAARFGRVLFSGLPILFLYIIYTTFLRGTGDSKTPFYFLLISTALTILLTPAFLFGWIGFPRLGIEGAAMANVIASLITLILLIIYLRWTKHILALDRTTIKKLRLDPSILKLMIGIGLPTGAQMIFISASEIAIVSFVNRFGAHATAAYGAINQVINYVQIPAMSLGIAIGIFGAQLIGSNRQHRLPELIKNTVVLNYVIGLALTGLVYLFSRPLLSWFLTDPDTLDVAEISLYITLWSFIILGNVIILTGLMRSSGTVFWPTLIGILSIILVEVPAAYILSHTVGLQGVWMAYPISFSFNLLAQYLYYRLYWKNRTHQRFFEEPEGSLT</sequence>
<evidence type="ECO:0000256" key="2">
    <source>
        <dbReference type="ARBA" id="ARBA00022448"/>
    </source>
</evidence>
<feature type="transmembrane region" description="Helical" evidence="8">
    <location>
        <begin position="309"/>
        <end position="338"/>
    </location>
</feature>
<evidence type="ECO:0000256" key="6">
    <source>
        <dbReference type="ARBA" id="ARBA00023136"/>
    </source>
</evidence>
<feature type="region of interest" description="Disordered" evidence="7">
    <location>
        <begin position="1"/>
        <end position="52"/>
    </location>
</feature>
<evidence type="ECO:0000313" key="9">
    <source>
        <dbReference type="EMBL" id="GGA43048.1"/>
    </source>
</evidence>
<evidence type="ECO:0000256" key="1">
    <source>
        <dbReference type="ARBA" id="ARBA00004651"/>
    </source>
</evidence>
<dbReference type="CDD" id="cd13138">
    <property type="entry name" value="MATE_yoeA_like"/>
    <property type="match status" value="1"/>
</dbReference>
<dbReference type="NCBIfam" id="TIGR00797">
    <property type="entry name" value="matE"/>
    <property type="match status" value="1"/>
</dbReference>
<feature type="transmembrane region" description="Helical" evidence="8">
    <location>
        <begin position="358"/>
        <end position="378"/>
    </location>
</feature>
<gene>
    <name evidence="9" type="primary">matE</name>
    <name evidence="9" type="ORF">GCM10007416_15120</name>
</gene>